<organism evidence="1">
    <name type="scientific">uncultured Caudovirales phage</name>
    <dbReference type="NCBI Taxonomy" id="2100421"/>
    <lineage>
        <taxon>Viruses</taxon>
        <taxon>Duplodnaviria</taxon>
        <taxon>Heunggongvirae</taxon>
        <taxon>Uroviricota</taxon>
        <taxon>Caudoviricetes</taxon>
        <taxon>Peduoviridae</taxon>
        <taxon>Maltschvirus</taxon>
        <taxon>Maltschvirus maltsch</taxon>
    </lineage>
</organism>
<sequence>MTSPAQSAVQNLLPVQAYFDAQDNFVTFIGQNKPFSATISPYQSGLIITNSTIDNTTIGATTPSTGVFTNMSTTTGQVANAPSGATDLINKAYADALQIGLSFKNPANCATTANITLSGLQTIDGFTVAVGDRVLVKDQTNPAFNGIYTVASGAWARSGDADLWQEYVSAFLFVESGSTYAGTAWYCPALPGGTLNVTPITWNTFTFAASYSAGTGLNLSGTVFSIANTAVTAGAYGSASKTLTATVNAQGQLTALSASDIAIAGSQITSGTIGSSYLSGSYTGITGVGTLTAGTWNASTIGVAYGGTGATTLSGYVKGNGTSAFTASASVPTTDLSGTITNGQLANSSITINGSSVSLGGTATVTASTTSTLTIGTGLSGTSFNGSAPVTIAIDSSVATLSGVQSFTNKTINGTTNTLTNIGNGSLTNSSITFGATAVSLGGTVSALNAVSIGGTTRASGDFTTLSANTTTNTTPVLSFNASNTIASFGSTTASSYNQLVIQNKSSSAGASTNYVLSNDLGTDSTYYGEFGMNSSTYTATTYVDFFSMNNGVYFSSHDTDVTIGSGNGYKTYFAWGTSGQSAHVINASGAIGLNTNLGTTSATTGTTNYGTSGYVLTSAGSGAPPTWSANAAIVSITDDTSTNATRYPLFAAATSGTITTEYTSSTKLQFNPSTGALTTTSLTPTNAITGTYGGTGVNNGSSTITIAGNLTHAGAFTQTFTATGNTSVTLPTTGTLATLAGTETLTNKWIQPRVLASTANSATPTLNTDSYDMMVITGQSVAITSFTTNLTGTPVNGQKLWISITGTGAIAITWGAKFESSTVTLPTTTVTTNRLDVGFVWNAATSAWRCVAVA</sequence>
<name>A0A6J5L2G5_9CAUD</name>
<proteinExistence type="predicted"/>
<reference evidence="1" key="1">
    <citation type="submission" date="2020-04" db="EMBL/GenBank/DDBJ databases">
        <authorList>
            <person name="Chiriac C."/>
            <person name="Salcher M."/>
            <person name="Ghai R."/>
            <person name="Kavagutti S V."/>
        </authorList>
    </citation>
    <scope>NUCLEOTIDE SEQUENCE</scope>
</reference>
<evidence type="ECO:0000313" key="1">
    <source>
        <dbReference type="EMBL" id="CAB4127792.1"/>
    </source>
</evidence>
<accession>A0A6J5L2G5</accession>
<protein>
    <submittedName>
        <fullName evidence="1">Uncharacterized protein</fullName>
    </submittedName>
</protein>
<gene>
    <name evidence="1" type="ORF">UFOVP96_4</name>
</gene>
<dbReference type="EMBL" id="LR796215">
    <property type="protein sequence ID" value="CAB4127792.1"/>
    <property type="molecule type" value="Genomic_DNA"/>
</dbReference>